<dbReference type="PANTHER" id="PTHR43130">
    <property type="entry name" value="ARAC-FAMILY TRANSCRIPTIONAL REGULATOR"/>
    <property type="match status" value="1"/>
</dbReference>
<organism evidence="2 3">
    <name type="scientific">Rhizoctonia solani</name>
    <dbReference type="NCBI Taxonomy" id="456999"/>
    <lineage>
        <taxon>Eukaryota</taxon>
        <taxon>Fungi</taxon>
        <taxon>Dikarya</taxon>
        <taxon>Basidiomycota</taxon>
        <taxon>Agaricomycotina</taxon>
        <taxon>Agaricomycetes</taxon>
        <taxon>Cantharellales</taxon>
        <taxon>Ceratobasidiaceae</taxon>
        <taxon>Rhizoctonia</taxon>
    </lineage>
</organism>
<dbReference type="InterPro" id="IPR002818">
    <property type="entry name" value="DJ-1/PfpI"/>
</dbReference>
<dbReference type="AlphaFoldDB" id="A0A8H3HMH3"/>
<comment type="caution">
    <text evidence="2">The sequence shown here is derived from an EMBL/GenBank/DDBJ whole genome shotgun (WGS) entry which is preliminary data.</text>
</comment>
<dbReference type="SUPFAM" id="SSF52317">
    <property type="entry name" value="Class I glutamine amidotransferase-like"/>
    <property type="match status" value="1"/>
</dbReference>
<dbReference type="EMBL" id="CAJMWY010004181">
    <property type="protein sequence ID" value="CAE6522589.1"/>
    <property type="molecule type" value="Genomic_DNA"/>
</dbReference>
<evidence type="ECO:0000259" key="1">
    <source>
        <dbReference type="Pfam" id="PF01965"/>
    </source>
</evidence>
<dbReference type="Gene3D" id="3.40.50.880">
    <property type="match status" value="1"/>
</dbReference>
<dbReference type="InterPro" id="IPR052158">
    <property type="entry name" value="INH-QAR"/>
</dbReference>
<dbReference type="Pfam" id="PF01965">
    <property type="entry name" value="DJ-1_PfpI"/>
    <property type="match status" value="1"/>
</dbReference>
<dbReference type="CDD" id="cd03139">
    <property type="entry name" value="GATase1_PfpI_2"/>
    <property type="match status" value="1"/>
</dbReference>
<feature type="domain" description="DJ-1/PfpI" evidence="1">
    <location>
        <begin position="12"/>
        <end position="195"/>
    </location>
</feature>
<evidence type="ECO:0000313" key="2">
    <source>
        <dbReference type="EMBL" id="CAE6522589.1"/>
    </source>
</evidence>
<protein>
    <recommendedName>
        <fullName evidence="1">DJ-1/PfpI domain-containing protein</fullName>
    </recommendedName>
</protein>
<dbReference type="PANTHER" id="PTHR43130:SF15">
    <property type="entry name" value="THIJ_PFPI FAMILY PROTEIN (AFU_ORTHOLOGUE AFUA_5G14240)"/>
    <property type="match status" value="1"/>
</dbReference>
<gene>
    <name evidence="2" type="ORF">RDB_LOCUS158811</name>
</gene>
<sequence length="229" mass="24576">MSDTKVLSLAVVLYSGVTTLDYQGPMEILEGASISSLSGAWMEHRPEIPQPKVKFECEFVGESREPIKGSSGPFIVATKTFDEVSSKQFDIILIPAGPPTFDPESIPKPVANFIRSQVSGAQYVLSVCGGSWTLATLGLLDGKRATSNKSAFNQIKATTSPTIQWVAKARWVIDGKFWTSSGVTAGQDMAYEFLKTVAGPEFALAAKNAVELRAASAEDDEFADVFGLV</sequence>
<dbReference type="Proteomes" id="UP000663861">
    <property type="component" value="Unassembled WGS sequence"/>
</dbReference>
<accession>A0A8H3HMH3</accession>
<dbReference type="InterPro" id="IPR029062">
    <property type="entry name" value="Class_I_gatase-like"/>
</dbReference>
<proteinExistence type="predicted"/>
<name>A0A8H3HMH3_9AGAM</name>
<evidence type="ECO:0000313" key="3">
    <source>
        <dbReference type="Proteomes" id="UP000663861"/>
    </source>
</evidence>
<reference evidence="2" key="1">
    <citation type="submission" date="2021-01" db="EMBL/GenBank/DDBJ databases">
        <authorList>
            <person name="Kaushik A."/>
        </authorList>
    </citation>
    <scope>NUCLEOTIDE SEQUENCE</scope>
    <source>
        <strain evidence="2">AG4-RS23</strain>
    </source>
</reference>